<dbReference type="InterPro" id="IPR050832">
    <property type="entry name" value="Bact_Acetyltransf"/>
</dbReference>
<organism evidence="4 5">
    <name type="scientific">Flavisolibacter tropicus</name>
    <dbReference type="NCBI Taxonomy" id="1492898"/>
    <lineage>
        <taxon>Bacteria</taxon>
        <taxon>Pseudomonadati</taxon>
        <taxon>Bacteroidota</taxon>
        <taxon>Chitinophagia</taxon>
        <taxon>Chitinophagales</taxon>
        <taxon>Chitinophagaceae</taxon>
        <taxon>Flavisolibacter</taxon>
    </lineage>
</organism>
<evidence type="ECO:0000313" key="5">
    <source>
        <dbReference type="Proteomes" id="UP000077177"/>
    </source>
</evidence>
<name>A0A172TU59_9BACT</name>
<accession>A0A172TU59</accession>
<dbReference type="PANTHER" id="PTHR43877">
    <property type="entry name" value="AMINOALKYLPHOSPHONATE N-ACETYLTRANSFERASE-RELATED-RELATED"/>
    <property type="match status" value="1"/>
</dbReference>
<evidence type="ECO:0000256" key="1">
    <source>
        <dbReference type="ARBA" id="ARBA00022679"/>
    </source>
</evidence>
<gene>
    <name evidence="4" type="ORF">SY85_08400</name>
</gene>
<dbReference type="InterPro" id="IPR016181">
    <property type="entry name" value="Acyl_CoA_acyltransferase"/>
</dbReference>
<keyword evidence="2" id="KW-0012">Acyltransferase</keyword>
<dbReference type="InterPro" id="IPR000182">
    <property type="entry name" value="GNAT_dom"/>
</dbReference>
<evidence type="ECO:0000313" key="4">
    <source>
        <dbReference type="EMBL" id="ANE50516.1"/>
    </source>
</evidence>
<reference evidence="4 5" key="2">
    <citation type="journal article" date="2016" name="Int. J. Syst. Evol. Microbiol.">
        <title>Flavisolibacter tropicus sp. nov., isolated from tropical soil.</title>
        <authorList>
            <person name="Lee J.J."/>
            <person name="Kang M.S."/>
            <person name="Kim G.S."/>
            <person name="Lee C.S."/>
            <person name="Lim S."/>
            <person name="Lee J."/>
            <person name="Roh S.H."/>
            <person name="Kang H."/>
            <person name="Ha J.M."/>
            <person name="Bae S."/>
            <person name="Jung H.Y."/>
            <person name="Kim M.K."/>
        </authorList>
    </citation>
    <scope>NUCLEOTIDE SEQUENCE [LARGE SCALE GENOMIC DNA]</scope>
    <source>
        <strain evidence="4 5">LCS9</strain>
    </source>
</reference>
<evidence type="ECO:0000259" key="3">
    <source>
        <dbReference type="PROSITE" id="PS51186"/>
    </source>
</evidence>
<keyword evidence="5" id="KW-1185">Reference proteome</keyword>
<dbReference type="Gene3D" id="3.40.630.30">
    <property type="match status" value="1"/>
</dbReference>
<dbReference type="GO" id="GO:0016747">
    <property type="term" value="F:acyltransferase activity, transferring groups other than amino-acyl groups"/>
    <property type="evidence" value="ECO:0007669"/>
    <property type="project" value="InterPro"/>
</dbReference>
<feature type="domain" description="N-acetyltransferase" evidence="3">
    <location>
        <begin position="1"/>
        <end position="142"/>
    </location>
</feature>
<keyword evidence="1 4" id="KW-0808">Transferase</keyword>
<sequence length="149" mass="17306">MTYREAHLEDIEQLSVIRLAVKENRLSNPALITYHDYETFLTIRGKGWVCEINGQLVGFAIVDLNDHNVWALFMDPAFEGQGIGRRLHQLMLDWYFKQTEHTLWLSTDPQSRAAAFYRKAGWTEAGPYGKGELKFEMTHSNWLNTQLSK</sequence>
<dbReference type="PROSITE" id="PS51186">
    <property type="entry name" value="GNAT"/>
    <property type="match status" value="1"/>
</dbReference>
<dbReference type="OrthoDB" id="7356080at2"/>
<evidence type="ECO:0000256" key="2">
    <source>
        <dbReference type="ARBA" id="ARBA00023315"/>
    </source>
</evidence>
<dbReference type="Proteomes" id="UP000077177">
    <property type="component" value="Chromosome"/>
</dbReference>
<reference evidence="5" key="1">
    <citation type="submission" date="2015-01" db="EMBL/GenBank/DDBJ databases">
        <title>Flavisolibacter sp./LCS9/ whole genome sequencing.</title>
        <authorList>
            <person name="Kim M.K."/>
            <person name="Srinivasan S."/>
            <person name="Lee J.-J."/>
        </authorList>
    </citation>
    <scope>NUCLEOTIDE SEQUENCE [LARGE SCALE GENOMIC DNA]</scope>
    <source>
        <strain evidence="5">LCS9</strain>
    </source>
</reference>
<dbReference type="STRING" id="1492898.SY85_08400"/>
<dbReference type="Pfam" id="PF00583">
    <property type="entry name" value="Acetyltransf_1"/>
    <property type="match status" value="1"/>
</dbReference>
<dbReference type="AlphaFoldDB" id="A0A172TU59"/>
<dbReference type="EMBL" id="CP011390">
    <property type="protein sequence ID" value="ANE50516.1"/>
    <property type="molecule type" value="Genomic_DNA"/>
</dbReference>
<protein>
    <submittedName>
        <fullName evidence="4">GCN5 family acetyltransferase</fullName>
    </submittedName>
</protein>
<dbReference type="RefSeq" id="WP_066403497.1">
    <property type="nucleotide sequence ID" value="NZ_CP011390.1"/>
</dbReference>
<dbReference type="SUPFAM" id="SSF55729">
    <property type="entry name" value="Acyl-CoA N-acyltransferases (Nat)"/>
    <property type="match status" value="1"/>
</dbReference>
<dbReference type="CDD" id="cd04301">
    <property type="entry name" value="NAT_SF"/>
    <property type="match status" value="1"/>
</dbReference>
<dbReference type="PANTHER" id="PTHR43877:SF2">
    <property type="entry name" value="AMINOALKYLPHOSPHONATE N-ACETYLTRANSFERASE-RELATED"/>
    <property type="match status" value="1"/>
</dbReference>
<dbReference type="KEGG" id="fla:SY85_08400"/>
<proteinExistence type="predicted"/>